<comment type="caution">
    <text evidence="1">The sequence shown here is derived from an EMBL/GenBank/DDBJ whole genome shotgun (WGS) entry which is preliminary data.</text>
</comment>
<keyword evidence="2" id="KW-1185">Reference proteome</keyword>
<organism evidence="1 2">
    <name type="scientific">Ambrosia artemisiifolia</name>
    <name type="common">Common ragweed</name>
    <dbReference type="NCBI Taxonomy" id="4212"/>
    <lineage>
        <taxon>Eukaryota</taxon>
        <taxon>Viridiplantae</taxon>
        <taxon>Streptophyta</taxon>
        <taxon>Embryophyta</taxon>
        <taxon>Tracheophyta</taxon>
        <taxon>Spermatophyta</taxon>
        <taxon>Magnoliopsida</taxon>
        <taxon>eudicotyledons</taxon>
        <taxon>Gunneridae</taxon>
        <taxon>Pentapetalae</taxon>
        <taxon>asterids</taxon>
        <taxon>campanulids</taxon>
        <taxon>Asterales</taxon>
        <taxon>Asteraceae</taxon>
        <taxon>Asteroideae</taxon>
        <taxon>Heliantheae alliance</taxon>
        <taxon>Heliantheae</taxon>
        <taxon>Ambrosia</taxon>
    </lineage>
</organism>
<protein>
    <submittedName>
        <fullName evidence="1">Uncharacterized protein</fullName>
    </submittedName>
</protein>
<gene>
    <name evidence="1" type="ORF">M8C21_022741</name>
</gene>
<name>A0AAD5BUZ1_AMBAR</name>
<dbReference type="Proteomes" id="UP001206925">
    <property type="component" value="Unassembled WGS sequence"/>
</dbReference>
<evidence type="ECO:0000313" key="2">
    <source>
        <dbReference type="Proteomes" id="UP001206925"/>
    </source>
</evidence>
<dbReference type="AlphaFoldDB" id="A0AAD5BUZ1"/>
<dbReference type="EMBL" id="JAMZMK010010833">
    <property type="protein sequence ID" value="KAI7730188.1"/>
    <property type="molecule type" value="Genomic_DNA"/>
</dbReference>
<evidence type="ECO:0000313" key="1">
    <source>
        <dbReference type="EMBL" id="KAI7730188.1"/>
    </source>
</evidence>
<accession>A0AAD5BUZ1</accession>
<proteinExistence type="predicted"/>
<reference evidence="1" key="1">
    <citation type="submission" date="2022-06" db="EMBL/GenBank/DDBJ databases">
        <title>Uncovering the hologenomic basis of an extraordinary plant invasion.</title>
        <authorList>
            <person name="Bieker V.C."/>
            <person name="Martin M.D."/>
            <person name="Gilbert T."/>
            <person name="Hodgins K."/>
            <person name="Battlay P."/>
            <person name="Petersen B."/>
            <person name="Wilson J."/>
        </authorList>
    </citation>
    <scope>NUCLEOTIDE SEQUENCE</scope>
    <source>
        <strain evidence="1">AA19_3_7</strain>
        <tissue evidence="1">Leaf</tissue>
    </source>
</reference>
<sequence>GYVWNQSTLPNKRVTRVTHGLLLGHPRRLQLIGFYLDSGIANWSKLLTCRQLVKLMFVYVEHGKINHPKHLDVFPRSALLTTKEKHFALIEFSSNINIVLYMASGVDTLNSQSYKSHMEPWSLTVHPRFKCTPGTSKSRVISRARGYD</sequence>
<feature type="non-terminal residue" evidence="1">
    <location>
        <position position="148"/>
    </location>
</feature>